<evidence type="ECO:0000313" key="1">
    <source>
        <dbReference type="EMBL" id="RNF77738.1"/>
    </source>
</evidence>
<dbReference type="EMBL" id="RJAI01000103">
    <property type="protein sequence ID" value="RNF77738.1"/>
    <property type="molecule type" value="Genomic_DNA"/>
</dbReference>
<name>A0A3M8S9C1_PSEPU</name>
<organism evidence="1 2">
    <name type="scientific">Pseudomonas putida</name>
    <name type="common">Arthrobacter siderocapsulatus</name>
    <dbReference type="NCBI Taxonomy" id="303"/>
    <lineage>
        <taxon>Bacteria</taxon>
        <taxon>Pseudomonadati</taxon>
        <taxon>Pseudomonadota</taxon>
        <taxon>Gammaproteobacteria</taxon>
        <taxon>Pseudomonadales</taxon>
        <taxon>Pseudomonadaceae</taxon>
        <taxon>Pseudomonas</taxon>
    </lineage>
</organism>
<gene>
    <name evidence="1" type="ORF">EFK07_29470</name>
</gene>
<dbReference type="AlphaFoldDB" id="A0A3M8S9C1"/>
<protein>
    <submittedName>
        <fullName evidence="1">Uncharacterized protein</fullName>
    </submittedName>
</protein>
<feature type="non-terminal residue" evidence="1">
    <location>
        <position position="72"/>
    </location>
</feature>
<dbReference type="Proteomes" id="UP000278162">
    <property type="component" value="Unassembled WGS sequence"/>
</dbReference>
<proteinExistence type="predicted"/>
<accession>A0A3M8S9C1</accession>
<reference evidence="1 2" key="1">
    <citation type="submission" date="2018-10" db="EMBL/GenBank/DDBJ databases">
        <title>An outbreak of IMP-63 producing strain in France.</title>
        <authorList>
            <person name="Bour M."/>
            <person name="Liapis E."/>
            <person name="Plesiat P."/>
        </authorList>
    </citation>
    <scope>NUCLEOTIDE SEQUENCE [LARGE SCALE GENOMIC DNA]</scope>
    <source>
        <strain evidence="1 2">12917</strain>
    </source>
</reference>
<evidence type="ECO:0000313" key="2">
    <source>
        <dbReference type="Proteomes" id="UP000278162"/>
    </source>
</evidence>
<comment type="caution">
    <text evidence="1">The sequence shown here is derived from an EMBL/GenBank/DDBJ whole genome shotgun (WGS) entry which is preliminary data.</text>
</comment>
<sequence length="72" mass="7785">MYPNLASYRPAPWALHETVQSQSAPAVVITRFATQMVATIITRFTTNVIAVVIARLTANMIAMIVPGLTANV</sequence>